<dbReference type="RefSeq" id="WP_237567769.1">
    <property type="nucleotide sequence ID" value="NZ_CP047491.1"/>
</dbReference>
<dbReference type="EMBL" id="JACHHR010000002">
    <property type="protein sequence ID" value="MBB5211439.1"/>
    <property type="molecule type" value="Genomic_DNA"/>
</dbReference>
<gene>
    <name evidence="2" type="ORF">HNQ53_001657</name>
</gene>
<dbReference type="Pfam" id="PF03724">
    <property type="entry name" value="META"/>
    <property type="match status" value="1"/>
</dbReference>
<evidence type="ECO:0000259" key="1">
    <source>
        <dbReference type="Pfam" id="PF03724"/>
    </source>
</evidence>
<accession>A0AA89PCA2</accession>
<dbReference type="AlphaFoldDB" id="A0AA89PCA2"/>
<organism evidence="2 3">
    <name type="scientific">Microbulbifer hydrolyticus</name>
    <dbReference type="NCBI Taxonomy" id="48074"/>
    <lineage>
        <taxon>Bacteria</taxon>
        <taxon>Pseudomonadati</taxon>
        <taxon>Pseudomonadota</taxon>
        <taxon>Gammaproteobacteria</taxon>
        <taxon>Cellvibrionales</taxon>
        <taxon>Microbulbiferaceae</taxon>
        <taxon>Microbulbifer</taxon>
    </lineage>
</organism>
<dbReference type="PROSITE" id="PS51257">
    <property type="entry name" value="PROKAR_LIPOPROTEIN"/>
    <property type="match status" value="1"/>
</dbReference>
<feature type="domain" description="DUF306" evidence="1">
    <location>
        <begin position="46"/>
        <end position="149"/>
    </location>
</feature>
<protein>
    <submittedName>
        <fullName evidence="2">Heat shock protein HslJ</fullName>
    </submittedName>
</protein>
<evidence type="ECO:0000313" key="3">
    <source>
        <dbReference type="Proteomes" id="UP000563601"/>
    </source>
</evidence>
<reference evidence="2 3" key="1">
    <citation type="submission" date="2020-08" db="EMBL/GenBank/DDBJ databases">
        <title>Genomic Encyclopedia of Type Strains, Phase IV (KMG-IV): sequencing the most valuable type-strain genomes for metagenomic binning, comparative biology and taxonomic classification.</title>
        <authorList>
            <person name="Goeker M."/>
        </authorList>
    </citation>
    <scope>NUCLEOTIDE SEQUENCE [LARGE SCALE GENOMIC DNA]</scope>
    <source>
        <strain evidence="2 3">DSM 11525</strain>
    </source>
</reference>
<dbReference type="InterPro" id="IPR005184">
    <property type="entry name" value="DUF306_Meta_HslJ"/>
</dbReference>
<evidence type="ECO:0000313" key="2">
    <source>
        <dbReference type="EMBL" id="MBB5211439.1"/>
    </source>
</evidence>
<name>A0AA89PCA2_9GAMM</name>
<keyword evidence="2" id="KW-0346">Stress response</keyword>
<comment type="caution">
    <text evidence="2">The sequence shown here is derived from an EMBL/GenBank/DDBJ whole genome shotgun (WGS) entry which is preliminary data.</text>
</comment>
<sequence>MMRNGFNKVIPVWLGGLAIVIAGCMNMDDKDSGPTQNPGSMSSVCGHKWEMRLLRINGQAIPVDQPQEFTFLCNSDGESMGKSGINTYRGAMQVTANGQILWDTDSFASTKMAGPPQLMEQETQYLRALSGTRQAFVKSGGGRLILRDVPGDIYIEYIKAGS</sequence>
<proteinExistence type="predicted"/>
<dbReference type="InterPro" id="IPR053147">
    <property type="entry name" value="Hsp_HslJ-like"/>
</dbReference>
<dbReference type="InterPro" id="IPR038670">
    <property type="entry name" value="HslJ-like_sf"/>
</dbReference>
<dbReference type="Proteomes" id="UP000563601">
    <property type="component" value="Unassembled WGS sequence"/>
</dbReference>
<dbReference type="PANTHER" id="PTHR35535:SF2">
    <property type="entry name" value="DUF306 DOMAIN-CONTAINING PROTEIN"/>
    <property type="match status" value="1"/>
</dbReference>
<dbReference type="PANTHER" id="PTHR35535">
    <property type="entry name" value="HEAT SHOCK PROTEIN HSLJ"/>
    <property type="match status" value="1"/>
</dbReference>
<dbReference type="Gene3D" id="2.40.128.270">
    <property type="match status" value="1"/>
</dbReference>